<evidence type="ECO:0000313" key="6">
    <source>
        <dbReference type="EMBL" id="KAB7740527.1"/>
    </source>
</evidence>
<reference evidence="6 7" key="1">
    <citation type="submission" date="2019-09" db="EMBL/GenBank/DDBJ databases">
        <title>Parvibaculum sedimenti sp. nov., isolated from sediment.</title>
        <authorList>
            <person name="Wang Y."/>
        </authorList>
    </citation>
    <scope>NUCLEOTIDE SEQUENCE [LARGE SCALE GENOMIC DNA]</scope>
    <source>
        <strain evidence="6 7">HXT-9</strain>
    </source>
</reference>
<proteinExistence type="predicted"/>
<dbReference type="CDD" id="cd02696">
    <property type="entry name" value="MurNAc-LAA"/>
    <property type="match status" value="1"/>
</dbReference>
<keyword evidence="7" id="KW-1185">Reference proteome</keyword>
<dbReference type="Pfam" id="PF01520">
    <property type="entry name" value="Amidase_3"/>
    <property type="match status" value="1"/>
</dbReference>
<organism evidence="6 7">
    <name type="scientific">Parvibaculum sedimenti</name>
    <dbReference type="NCBI Taxonomy" id="2608632"/>
    <lineage>
        <taxon>Bacteria</taxon>
        <taxon>Pseudomonadati</taxon>
        <taxon>Pseudomonadota</taxon>
        <taxon>Alphaproteobacteria</taxon>
        <taxon>Hyphomicrobiales</taxon>
        <taxon>Parvibaculaceae</taxon>
        <taxon>Parvibaculum</taxon>
    </lineage>
</organism>
<evidence type="ECO:0000256" key="1">
    <source>
        <dbReference type="ARBA" id="ARBA00001561"/>
    </source>
</evidence>
<name>A0A6N6VJY1_9HYPH</name>
<feature type="compositionally biased region" description="Basic and acidic residues" evidence="4">
    <location>
        <begin position="79"/>
        <end position="89"/>
    </location>
</feature>
<dbReference type="PANTHER" id="PTHR30404">
    <property type="entry name" value="N-ACETYLMURAMOYL-L-ALANINE AMIDASE"/>
    <property type="match status" value="1"/>
</dbReference>
<feature type="region of interest" description="Disordered" evidence="4">
    <location>
        <begin position="218"/>
        <end position="244"/>
    </location>
</feature>
<keyword evidence="3" id="KW-0378">Hydrolase</keyword>
<evidence type="ECO:0000256" key="3">
    <source>
        <dbReference type="ARBA" id="ARBA00022801"/>
    </source>
</evidence>
<dbReference type="EC" id="3.5.1.28" evidence="2"/>
<dbReference type="Proteomes" id="UP000468901">
    <property type="component" value="Unassembled WGS sequence"/>
</dbReference>
<dbReference type="SUPFAM" id="SSF53187">
    <property type="entry name" value="Zn-dependent exopeptidases"/>
    <property type="match status" value="1"/>
</dbReference>
<gene>
    <name evidence="6" type="ORF">F2P47_08350</name>
</gene>
<feature type="domain" description="MurNAc-LAA" evidence="5">
    <location>
        <begin position="330"/>
        <end position="484"/>
    </location>
</feature>
<accession>A0A6N6VJY1</accession>
<dbReference type="PANTHER" id="PTHR30404:SF0">
    <property type="entry name" value="N-ACETYLMURAMOYL-L-ALANINE AMIDASE AMIC"/>
    <property type="match status" value="1"/>
</dbReference>
<dbReference type="GO" id="GO:0008745">
    <property type="term" value="F:N-acetylmuramoyl-L-alanine amidase activity"/>
    <property type="evidence" value="ECO:0007669"/>
    <property type="project" value="UniProtKB-EC"/>
</dbReference>
<dbReference type="SMART" id="SM00646">
    <property type="entry name" value="Ami_3"/>
    <property type="match status" value="1"/>
</dbReference>
<feature type="region of interest" description="Disordered" evidence="4">
    <location>
        <begin position="52"/>
        <end position="103"/>
    </location>
</feature>
<evidence type="ECO:0000313" key="7">
    <source>
        <dbReference type="Proteomes" id="UP000468901"/>
    </source>
</evidence>
<dbReference type="GO" id="GO:0009253">
    <property type="term" value="P:peptidoglycan catabolic process"/>
    <property type="evidence" value="ECO:0007669"/>
    <property type="project" value="InterPro"/>
</dbReference>
<dbReference type="InterPro" id="IPR050695">
    <property type="entry name" value="N-acetylmuramoyl_amidase_3"/>
</dbReference>
<evidence type="ECO:0000259" key="5">
    <source>
        <dbReference type="SMART" id="SM00646"/>
    </source>
</evidence>
<dbReference type="Gene3D" id="3.40.630.40">
    <property type="entry name" value="Zn-dependent exopeptidases"/>
    <property type="match status" value="1"/>
</dbReference>
<protein>
    <recommendedName>
        <fullName evidence="2">N-acetylmuramoyl-L-alanine amidase</fullName>
        <ecNumber evidence="2">3.5.1.28</ecNumber>
    </recommendedName>
</protein>
<feature type="compositionally biased region" description="Low complexity" evidence="4">
    <location>
        <begin position="68"/>
        <end position="77"/>
    </location>
</feature>
<dbReference type="Gene3D" id="2.60.40.3500">
    <property type="match status" value="1"/>
</dbReference>
<dbReference type="GO" id="GO:0030288">
    <property type="term" value="C:outer membrane-bounded periplasmic space"/>
    <property type="evidence" value="ECO:0007669"/>
    <property type="project" value="TreeGrafter"/>
</dbReference>
<evidence type="ECO:0000256" key="4">
    <source>
        <dbReference type="SAM" id="MobiDB-lite"/>
    </source>
</evidence>
<dbReference type="InterPro" id="IPR002508">
    <property type="entry name" value="MurNAc-LAA_cat"/>
</dbReference>
<sequence length="496" mass="52755">MLNSGQVAASLRSGRGRVPRAPVSALVLLSLVLAGCLPAGSAKAEKGALGTLPAASSQSGRPEGVNEAALPAPASSLPDDDRAALDAEGGHSPAPGNGAAISSIRIGDRGAETRFVVELGGAEPVNYRVFTLADPYRVIIDFPKLRSSLPADVDRKGRGLIAGYRYGKFQDERFRVVIDATGPVSVARNFILEPQGGFGRRVVIDLAATDRESFIKTAERPGADLGPVSSGPAPSTGAVGSAASVAPTPASSAVVPVTPPARHERRRIIVLDPGHGGVDPGTHGLRSGVVEKDVVLAFAKELAKRLRATGRYEVHLTRDKDIFIPLRERVQIGRRYKADLFISIHADSIAKSDVKGMSVYTLSEKASDKEAAELARKENLSDAIAGIDFKGESPEVTGILIDLAQRETKNYSVRFAKSVVDYARKATYLLEPTHRFAGFVVLKAPDVPSVLVELGFLTNATEEKRLTSPKWRTTVSNAFVRAVDRYFGDRLAEGPN</sequence>
<comment type="catalytic activity">
    <reaction evidence="1">
        <text>Hydrolyzes the link between N-acetylmuramoyl residues and L-amino acid residues in certain cell-wall glycopeptides.</text>
        <dbReference type="EC" id="3.5.1.28"/>
    </reaction>
</comment>
<dbReference type="AlphaFoldDB" id="A0A6N6VJY1"/>
<dbReference type="Pfam" id="PF11741">
    <property type="entry name" value="AMIN"/>
    <property type="match status" value="1"/>
</dbReference>
<feature type="compositionally biased region" description="Low complexity" evidence="4">
    <location>
        <begin position="229"/>
        <end position="244"/>
    </location>
</feature>
<comment type="caution">
    <text evidence="6">The sequence shown here is derived from an EMBL/GenBank/DDBJ whole genome shotgun (WGS) entry which is preliminary data.</text>
</comment>
<dbReference type="EMBL" id="WESC01000006">
    <property type="protein sequence ID" value="KAB7740527.1"/>
    <property type="molecule type" value="Genomic_DNA"/>
</dbReference>
<dbReference type="InterPro" id="IPR021731">
    <property type="entry name" value="AMIN_dom"/>
</dbReference>
<evidence type="ECO:0000256" key="2">
    <source>
        <dbReference type="ARBA" id="ARBA00011901"/>
    </source>
</evidence>